<evidence type="ECO:0000256" key="2">
    <source>
        <dbReference type="ARBA" id="ARBA00022797"/>
    </source>
</evidence>
<dbReference type="RefSeq" id="WP_106585741.1">
    <property type="nucleotide sequence ID" value="NZ_PYGA01000021.1"/>
</dbReference>
<keyword evidence="2" id="KW-0058">Aromatic hydrocarbons catabolism</keyword>
<dbReference type="PANTHER" id="PTHR21661:SF35">
    <property type="entry name" value="EPOXIDE HYDROLASE"/>
    <property type="match status" value="1"/>
</dbReference>
<keyword evidence="3" id="KW-0378">Hydrolase</keyword>
<keyword evidence="7" id="KW-1185">Reference proteome</keyword>
<comment type="caution">
    <text evidence="6">The sequence shown here is derived from an EMBL/GenBank/DDBJ whole genome shotgun (WGS) entry which is preliminary data.</text>
</comment>
<comment type="similarity">
    <text evidence="1">Belongs to the peptidase S33 family.</text>
</comment>
<feature type="active site" description="Proton acceptor" evidence="4">
    <location>
        <position position="352"/>
    </location>
</feature>
<evidence type="ECO:0000313" key="7">
    <source>
        <dbReference type="Proteomes" id="UP000240542"/>
    </source>
</evidence>
<evidence type="ECO:0000256" key="3">
    <source>
        <dbReference type="ARBA" id="ARBA00022801"/>
    </source>
</evidence>
<dbReference type="InterPro" id="IPR016292">
    <property type="entry name" value="Epoxide_hydrolase"/>
</dbReference>
<dbReference type="Pfam" id="PF06441">
    <property type="entry name" value="EHN"/>
    <property type="match status" value="1"/>
</dbReference>
<gene>
    <name evidence="6" type="ORF">CLV63_12196</name>
</gene>
<feature type="domain" description="Epoxide hydrolase N-terminal" evidence="5">
    <location>
        <begin position="7"/>
        <end position="112"/>
    </location>
</feature>
<dbReference type="SUPFAM" id="SSF53474">
    <property type="entry name" value="alpha/beta-Hydrolases"/>
    <property type="match status" value="1"/>
</dbReference>
<dbReference type="InterPro" id="IPR029058">
    <property type="entry name" value="AB_hydrolase_fold"/>
</dbReference>
<name>A0A2P8D184_9ACTN</name>
<accession>A0A2P8D184</accession>
<evidence type="ECO:0000313" key="6">
    <source>
        <dbReference type="EMBL" id="PSK90969.1"/>
    </source>
</evidence>
<evidence type="ECO:0000259" key="5">
    <source>
        <dbReference type="Pfam" id="PF06441"/>
    </source>
</evidence>
<dbReference type="PRINTS" id="PR00412">
    <property type="entry name" value="EPOXHYDRLASE"/>
</dbReference>
<evidence type="ECO:0000256" key="4">
    <source>
        <dbReference type="PIRSR" id="PIRSR001112-1"/>
    </source>
</evidence>
<protein>
    <submittedName>
        <fullName evidence="6">Pimeloyl-ACP methyl ester carboxylesterase</fullName>
    </submittedName>
</protein>
<dbReference type="GO" id="GO:0004301">
    <property type="term" value="F:epoxide hydrolase activity"/>
    <property type="evidence" value="ECO:0007669"/>
    <property type="project" value="TreeGrafter"/>
</dbReference>
<organism evidence="6 7">
    <name type="scientific">Murinocardiopsis flavida</name>
    <dbReference type="NCBI Taxonomy" id="645275"/>
    <lineage>
        <taxon>Bacteria</taxon>
        <taxon>Bacillati</taxon>
        <taxon>Actinomycetota</taxon>
        <taxon>Actinomycetes</taxon>
        <taxon>Streptosporangiales</taxon>
        <taxon>Nocardiopsidaceae</taxon>
        <taxon>Murinocardiopsis</taxon>
    </lineage>
</organism>
<evidence type="ECO:0000256" key="1">
    <source>
        <dbReference type="ARBA" id="ARBA00010088"/>
    </source>
</evidence>
<dbReference type="PIRSF" id="PIRSF001112">
    <property type="entry name" value="Epoxide_hydrolase"/>
    <property type="match status" value="1"/>
</dbReference>
<dbReference type="InterPro" id="IPR000639">
    <property type="entry name" value="Epox_hydrolase-like"/>
</dbReference>
<dbReference type="PANTHER" id="PTHR21661">
    <property type="entry name" value="EPOXIDE HYDROLASE 1-RELATED"/>
    <property type="match status" value="1"/>
</dbReference>
<feature type="active site" description="Proton donor" evidence="4">
    <location>
        <position position="302"/>
    </location>
</feature>
<dbReference type="OrthoDB" id="5171248at2"/>
<dbReference type="AlphaFoldDB" id="A0A2P8D184"/>
<dbReference type="Proteomes" id="UP000240542">
    <property type="component" value="Unassembled WGS sequence"/>
</dbReference>
<proteinExistence type="inferred from homology"/>
<dbReference type="InterPro" id="IPR010497">
    <property type="entry name" value="Epoxide_hydro_N"/>
</dbReference>
<sequence length="376" mass="41606">MTTHAEIHPFRIAIPEEDLADLRHRLDRIRWAPEPRGGDTGYGVPVARVRELVEHWRHHYDWRHWENRLNAHPQYTTTIDGTNVHFLRVRSPEPHALPLVLSHGWPGSVTEYLDVAGPLSDPRRHGLDPSIAFDLVVPSLPGSGFSGPTTDTGWGPRRIAKAWAVLMRRLGYDRYGAAGNDWGSGIAVELGREAPERVVGAHVTQTWDPPPDDDPKWVAELGPKDKAAWDAFQNYVDNEAAYGVVQAQQPQTLAHALADSPVGLLGWNAQAMHEHGLDNDAILTHVTIHWLTGTAGSAIRIYAEHAREEPATGPSTVPLGVAQFPGDLPSIRVFSEHHHDIASWNEYDRGGHYAAQDAPDLLVHDIRGFFTGVAPD</sequence>
<dbReference type="Gene3D" id="3.40.50.1820">
    <property type="entry name" value="alpha/beta hydrolase"/>
    <property type="match status" value="1"/>
</dbReference>
<dbReference type="GO" id="GO:0097176">
    <property type="term" value="P:epoxide metabolic process"/>
    <property type="evidence" value="ECO:0007669"/>
    <property type="project" value="TreeGrafter"/>
</dbReference>
<feature type="active site" description="Nucleophile" evidence="4">
    <location>
        <position position="181"/>
    </location>
</feature>
<reference evidence="6 7" key="1">
    <citation type="submission" date="2018-03" db="EMBL/GenBank/DDBJ databases">
        <title>Genomic Encyclopedia of Archaeal and Bacterial Type Strains, Phase II (KMG-II): from individual species to whole genera.</title>
        <authorList>
            <person name="Goeker M."/>
        </authorList>
    </citation>
    <scope>NUCLEOTIDE SEQUENCE [LARGE SCALE GENOMIC DNA]</scope>
    <source>
        <strain evidence="6 7">DSM 45312</strain>
    </source>
</reference>
<dbReference type="EMBL" id="PYGA01000021">
    <property type="protein sequence ID" value="PSK90969.1"/>
    <property type="molecule type" value="Genomic_DNA"/>
</dbReference>